<dbReference type="InterPro" id="IPR036291">
    <property type="entry name" value="NAD(P)-bd_dom_sf"/>
</dbReference>
<dbReference type="SUPFAM" id="SSF51735">
    <property type="entry name" value="NAD(P)-binding Rossmann-fold domains"/>
    <property type="match status" value="1"/>
</dbReference>
<dbReference type="Gene3D" id="3.90.180.10">
    <property type="entry name" value="Medium-chain alcohol dehydrogenases, catalytic domain"/>
    <property type="match status" value="1"/>
</dbReference>
<dbReference type="SUPFAM" id="SSF50129">
    <property type="entry name" value="GroES-like"/>
    <property type="match status" value="1"/>
</dbReference>
<evidence type="ECO:0000313" key="7">
    <source>
        <dbReference type="EMBL" id="HIX01083.1"/>
    </source>
</evidence>
<dbReference type="SMART" id="SM00829">
    <property type="entry name" value="PKS_ER"/>
    <property type="match status" value="1"/>
</dbReference>
<evidence type="ECO:0000256" key="1">
    <source>
        <dbReference type="ARBA" id="ARBA00001947"/>
    </source>
</evidence>
<protein>
    <submittedName>
        <fullName evidence="7">Alcohol dehydrogenase catalytic domain-containing protein</fullName>
    </submittedName>
</protein>
<dbReference type="Proteomes" id="UP000824151">
    <property type="component" value="Unassembled WGS sequence"/>
</dbReference>
<keyword evidence="4" id="KW-0560">Oxidoreductase</keyword>
<organism evidence="7 8">
    <name type="scientific">Candidatus Nesterenkonia stercoripullorum</name>
    <dbReference type="NCBI Taxonomy" id="2838701"/>
    <lineage>
        <taxon>Bacteria</taxon>
        <taxon>Bacillati</taxon>
        <taxon>Actinomycetota</taxon>
        <taxon>Actinomycetes</taxon>
        <taxon>Micrococcales</taxon>
        <taxon>Micrococcaceae</taxon>
        <taxon>Nesterenkonia</taxon>
    </lineage>
</organism>
<comment type="cofactor">
    <cofactor evidence="1 5">
        <name>Zn(2+)</name>
        <dbReference type="ChEBI" id="CHEBI:29105"/>
    </cofactor>
</comment>
<reference evidence="7" key="2">
    <citation type="submission" date="2021-04" db="EMBL/GenBank/DDBJ databases">
        <authorList>
            <person name="Gilroy R."/>
        </authorList>
    </citation>
    <scope>NUCLEOTIDE SEQUENCE</scope>
    <source>
        <strain evidence="7">ChiHejej3B27-3195</strain>
    </source>
</reference>
<evidence type="ECO:0000259" key="6">
    <source>
        <dbReference type="SMART" id="SM00829"/>
    </source>
</evidence>
<evidence type="ECO:0000256" key="2">
    <source>
        <dbReference type="ARBA" id="ARBA00022723"/>
    </source>
</evidence>
<dbReference type="InterPro" id="IPR002328">
    <property type="entry name" value="ADH_Zn_CS"/>
</dbReference>
<dbReference type="InterPro" id="IPR011032">
    <property type="entry name" value="GroES-like_sf"/>
</dbReference>
<sequence length="336" mass="34935">MRAVIYDEPGSMHIGEAEKPSPGEGQVLIEVARVGICGSDLNIAAGLFPPTPFPITPGHEFSGVVAEVGSGVDFLSPGTRVAVDPSLFCGHCQWCYVGRGNLCDSWGAIGDTVDGAAAEFVVVPARNCHPIPDAMSFAEAAAVEPLSCAVHAIDRVPPRVGESVLVIGGGTMGLLTGQLLARGGAADLVLVERSADRRPLGEQMGFHASYDDVGAARERRTAGFDLVVDATGVPAAIQSGLDAVAKGGRFLQVGVAPPESRIELSPFQLYNQEITLHGSMAVLDSYAPALKLIADGVVDVNPILTHVYPLAEYMEAFEALGRGEGLKIQISPGASL</sequence>
<proteinExistence type="inferred from homology"/>
<dbReference type="PANTHER" id="PTHR43401">
    <property type="entry name" value="L-THREONINE 3-DEHYDROGENASE"/>
    <property type="match status" value="1"/>
</dbReference>
<evidence type="ECO:0000256" key="5">
    <source>
        <dbReference type="RuleBase" id="RU361277"/>
    </source>
</evidence>
<feature type="domain" description="Enoyl reductase (ER)" evidence="6">
    <location>
        <begin position="10"/>
        <end position="330"/>
    </location>
</feature>
<dbReference type="Pfam" id="PF08240">
    <property type="entry name" value="ADH_N"/>
    <property type="match status" value="1"/>
</dbReference>
<dbReference type="InterPro" id="IPR013154">
    <property type="entry name" value="ADH-like_N"/>
</dbReference>
<dbReference type="PROSITE" id="PS00059">
    <property type="entry name" value="ADH_ZINC"/>
    <property type="match status" value="1"/>
</dbReference>
<name>A0A9D1UVE0_9MICC</name>
<dbReference type="Gene3D" id="3.40.50.720">
    <property type="entry name" value="NAD(P)-binding Rossmann-like Domain"/>
    <property type="match status" value="1"/>
</dbReference>
<dbReference type="InterPro" id="IPR013149">
    <property type="entry name" value="ADH-like_C"/>
</dbReference>
<dbReference type="GO" id="GO:0008270">
    <property type="term" value="F:zinc ion binding"/>
    <property type="evidence" value="ECO:0007669"/>
    <property type="project" value="InterPro"/>
</dbReference>
<dbReference type="AlphaFoldDB" id="A0A9D1UVE0"/>
<evidence type="ECO:0000256" key="3">
    <source>
        <dbReference type="ARBA" id="ARBA00022833"/>
    </source>
</evidence>
<evidence type="ECO:0000256" key="4">
    <source>
        <dbReference type="ARBA" id="ARBA00023002"/>
    </source>
</evidence>
<dbReference type="InterPro" id="IPR020843">
    <property type="entry name" value="ER"/>
</dbReference>
<keyword evidence="3 5" id="KW-0862">Zinc</keyword>
<comment type="similarity">
    <text evidence="5">Belongs to the zinc-containing alcohol dehydrogenase family.</text>
</comment>
<dbReference type="GO" id="GO:0016491">
    <property type="term" value="F:oxidoreductase activity"/>
    <property type="evidence" value="ECO:0007669"/>
    <property type="project" value="UniProtKB-KW"/>
</dbReference>
<dbReference type="PANTHER" id="PTHR43401:SF5">
    <property type="entry name" value="ALCOHOL DEHYDROGENASE-RELATED"/>
    <property type="match status" value="1"/>
</dbReference>
<evidence type="ECO:0000313" key="8">
    <source>
        <dbReference type="Proteomes" id="UP000824151"/>
    </source>
</evidence>
<reference evidence="7" key="1">
    <citation type="journal article" date="2021" name="PeerJ">
        <title>Extensive microbial diversity within the chicken gut microbiome revealed by metagenomics and culture.</title>
        <authorList>
            <person name="Gilroy R."/>
            <person name="Ravi A."/>
            <person name="Getino M."/>
            <person name="Pursley I."/>
            <person name="Horton D.L."/>
            <person name="Alikhan N.F."/>
            <person name="Baker D."/>
            <person name="Gharbi K."/>
            <person name="Hall N."/>
            <person name="Watson M."/>
            <person name="Adriaenssens E.M."/>
            <person name="Foster-Nyarko E."/>
            <person name="Jarju S."/>
            <person name="Secka A."/>
            <person name="Antonio M."/>
            <person name="Oren A."/>
            <person name="Chaudhuri R.R."/>
            <person name="La Ragione R."/>
            <person name="Hildebrand F."/>
            <person name="Pallen M.J."/>
        </authorList>
    </citation>
    <scope>NUCLEOTIDE SEQUENCE</scope>
    <source>
        <strain evidence="7">ChiHejej3B27-3195</strain>
    </source>
</reference>
<comment type="caution">
    <text evidence="7">The sequence shown here is derived from an EMBL/GenBank/DDBJ whole genome shotgun (WGS) entry which is preliminary data.</text>
</comment>
<keyword evidence="2 5" id="KW-0479">Metal-binding</keyword>
<accession>A0A9D1UVE0</accession>
<dbReference type="InterPro" id="IPR050129">
    <property type="entry name" value="Zn_alcohol_dh"/>
</dbReference>
<dbReference type="Pfam" id="PF00107">
    <property type="entry name" value="ADH_zinc_N"/>
    <property type="match status" value="1"/>
</dbReference>
<gene>
    <name evidence="7" type="ORF">H9871_13200</name>
</gene>
<dbReference type="EMBL" id="DXGD01000492">
    <property type="protein sequence ID" value="HIX01083.1"/>
    <property type="molecule type" value="Genomic_DNA"/>
</dbReference>